<organism evidence="2 3">
    <name type="scientific">Cerrena zonata</name>
    <dbReference type="NCBI Taxonomy" id="2478898"/>
    <lineage>
        <taxon>Eukaryota</taxon>
        <taxon>Fungi</taxon>
        <taxon>Dikarya</taxon>
        <taxon>Basidiomycota</taxon>
        <taxon>Agaricomycotina</taxon>
        <taxon>Agaricomycetes</taxon>
        <taxon>Polyporales</taxon>
        <taxon>Cerrenaceae</taxon>
        <taxon>Cerrena</taxon>
    </lineage>
</organism>
<proteinExistence type="predicted"/>
<gene>
    <name evidence="2" type="ORF">QCA50_001262</name>
</gene>
<accession>A0AAW0GYF7</accession>
<dbReference type="EMBL" id="JASBNA010000001">
    <property type="protein sequence ID" value="KAK7696604.1"/>
    <property type="molecule type" value="Genomic_DNA"/>
</dbReference>
<feature type="region of interest" description="Disordered" evidence="1">
    <location>
        <begin position="1"/>
        <end position="69"/>
    </location>
</feature>
<keyword evidence="3" id="KW-1185">Reference proteome</keyword>
<feature type="compositionally biased region" description="Basic and acidic residues" evidence="1">
    <location>
        <begin position="20"/>
        <end position="31"/>
    </location>
</feature>
<comment type="caution">
    <text evidence="2">The sequence shown here is derived from an EMBL/GenBank/DDBJ whole genome shotgun (WGS) entry which is preliminary data.</text>
</comment>
<dbReference type="Proteomes" id="UP001385951">
    <property type="component" value="Unassembled WGS sequence"/>
</dbReference>
<evidence type="ECO:0000313" key="3">
    <source>
        <dbReference type="Proteomes" id="UP001385951"/>
    </source>
</evidence>
<evidence type="ECO:0000256" key="1">
    <source>
        <dbReference type="SAM" id="MobiDB-lite"/>
    </source>
</evidence>
<name>A0AAW0GYF7_9APHY</name>
<protein>
    <submittedName>
        <fullName evidence="2">Uncharacterized protein</fullName>
    </submittedName>
</protein>
<sequence>MSEDETQPVVNKNKRHRKEKPWDTDDIDHGKLMNSNPRITKAEPSLKSPRSLHYSPSTEKSIFEKCGVR</sequence>
<reference evidence="2 3" key="1">
    <citation type="submission" date="2022-09" db="EMBL/GenBank/DDBJ databases">
        <authorList>
            <person name="Palmer J.M."/>
        </authorList>
    </citation>
    <scope>NUCLEOTIDE SEQUENCE [LARGE SCALE GENOMIC DNA]</scope>
    <source>
        <strain evidence="2 3">DSM 7382</strain>
    </source>
</reference>
<evidence type="ECO:0000313" key="2">
    <source>
        <dbReference type="EMBL" id="KAK7696604.1"/>
    </source>
</evidence>
<dbReference type="AlphaFoldDB" id="A0AAW0GYF7"/>